<evidence type="ECO:0000313" key="3">
    <source>
        <dbReference type="Proteomes" id="UP000673375"/>
    </source>
</evidence>
<dbReference type="Proteomes" id="UP000673375">
    <property type="component" value="Unassembled WGS sequence"/>
</dbReference>
<dbReference type="InterPro" id="IPR003439">
    <property type="entry name" value="ABC_transporter-like_ATP-bd"/>
</dbReference>
<dbReference type="PANTHER" id="PTHR24220">
    <property type="entry name" value="IMPORT ATP-BINDING PROTEIN"/>
    <property type="match status" value="1"/>
</dbReference>
<dbReference type="GO" id="GO:0005524">
    <property type="term" value="F:ATP binding"/>
    <property type="evidence" value="ECO:0007669"/>
    <property type="project" value="UniProtKB-KW"/>
</dbReference>
<keyword evidence="2" id="KW-0067">ATP-binding</keyword>
<sequence>METIRFEEASYVKETLILDRATAAFETGKSYLILNDDRRELGLLTAVMTGLETLTSGKLLYNSQDISKNVHTTLLTAEIGTVFQKYNYIPELSAVENLYYYLQVSKKPRKKADCLKYLASFGINGPSAKQPLGQLDLFTQKKYSLAKAVIFSPRLLILDHLLSSMDFHSQEQVMGYLKTLTDEGTCVILLECEQYLGRYTDEVWGMNRGKLSFIKGI</sequence>
<accession>A0ABS4CH68</accession>
<proteinExistence type="predicted"/>
<dbReference type="InterPro" id="IPR027417">
    <property type="entry name" value="P-loop_NTPase"/>
</dbReference>
<organism evidence="2 3">
    <name type="scientific">Enterococcus larvae</name>
    <dbReference type="NCBI Taxonomy" id="2794352"/>
    <lineage>
        <taxon>Bacteria</taxon>
        <taxon>Bacillati</taxon>
        <taxon>Bacillota</taxon>
        <taxon>Bacilli</taxon>
        <taxon>Lactobacillales</taxon>
        <taxon>Enterococcaceae</taxon>
        <taxon>Enterococcus</taxon>
    </lineage>
</organism>
<keyword evidence="3" id="KW-1185">Reference proteome</keyword>
<dbReference type="Gene3D" id="3.40.50.300">
    <property type="entry name" value="P-loop containing nucleotide triphosphate hydrolases"/>
    <property type="match status" value="1"/>
</dbReference>
<gene>
    <name evidence="2" type="ORF">I6N96_06675</name>
</gene>
<evidence type="ECO:0000313" key="2">
    <source>
        <dbReference type="EMBL" id="MBP1045960.1"/>
    </source>
</evidence>
<dbReference type="RefSeq" id="WP_209556792.1">
    <property type="nucleotide sequence ID" value="NZ_JAEDXU010000003.1"/>
</dbReference>
<evidence type="ECO:0000259" key="1">
    <source>
        <dbReference type="PROSITE" id="PS50893"/>
    </source>
</evidence>
<reference evidence="2 3" key="1">
    <citation type="submission" date="2020-12" db="EMBL/GenBank/DDBJ databases">
        <title>Vagococcus allomyrinae sp. nov. and Enterococcus lavae sp. nov., isolated from the larvae of Allomyrina dichotoma.</title>
        <authorList>
            <person name="Lee S.D."/>
        </authorList>
    </citation>
    <scope>NUCLEOTIDE SEQUENCE [LARGE SCALE GENOMIC DNA]</scope>
    <source>
        <strain evidence="2 3">BWM-S5</strain>
    </source>
</reference>
<dbReference type="EMBL" id="JAEDXU010000003">
    <property type="protein sequence ID" value="MBP1045960.1"/>
    <property type="molecule type" value="Genomic_DNA"/>
</dbReference>
<dbReference type="Pfam" id="PF00005">
    <property type="entry name" value="ABC_tran"/>
    <property type="match status" value="1"/>
</dbReference>
<dbReference type="PROSITE" id="PS50893">
    <property type="entry name" value="ABC_TRANSPORTER_2"/>
    <property type="match status" value="1"/>
</dbReference>
<dbReference type="SUPFAM" id="SSF52540">
    <property type="entry name" value="P-loop containing nucleoside triphosphate hydrolases"/>
    <property type="match status" value="1"/>
</dbReference>
<protein>
    <submittedName>
        <fullName evidence="2">ATP-binding cassette domain-containing protein</fullName>
    </submittedName>
</protein>
<comment type="caution">
    <text evidence="2">The sequence shown here is derived from an EMBL/GenBank/DDBJ whole genome shotgun (WGS) entry which is preliminary data.</text>
</comment>
<name>A0ABS4CH68_9ENTE</name>
<feature type="domain" description="ABC transporter" evidence="1">
    <location>
        <begin position="1"/>
        <end position="217"/>
    </location>
</feature>
<dbReference type="InterPro" id="IPR015854">
    <property type="entry name" value="ABC_transpr_LolD-like"/>
</dbReference>
<keyword evidence="2" id="KW-0547">Nucleotide-binding</keyword>